<dbReference type="PROSITE" id="PS50977">
    <property type="entry name" value="HTH_TETR_2"/>
    <property type="match status" value="1"/>
</dbReference>
<dbReference type="InterPro" id="IPR054156">
    <property type="entry name" value="YxaF_TetR_C"/>
</dbReference>
<dbReference type="InterPro" id="IPR001647">
    <property type="entry name" value="HTH_TetR"/>
</dbReference>
<protein>
    <submittedName>
        <fullName evidence="6">TetR/AcrR family transcriptional regulator</fullName>
    </submittedName>
</protein>
<reference evidence="6 7" key="1">
    <citation type="submission" date="2019-09" db="EMBL/GenBank/DDBJ databases">
        <title>Nocardioides panacisoli sp. nov., isolated from the soil of a ginseng field.</title>
        <authorList>
            <person name="Cho C."/>
        </authorList>
    </citation>
    <scope>NUCLEOTIDE SEQUENCE [LARGE SCALE GENOMIC DNA]</scope>
    <source>
        <strain evidence="6 7">BN140041</strain>
    </source>
</reference>
<comment type="caution">
    <text evidence="6">The sequence shown here is derived from an EMBL/GenBank/DDBJ whole genome shotgun (WGS) entry which is preliminary data.</text>
</comment>
<dbReference type="Pfam" id="PF00440">
    <property type="entry name" value="TetR_N"/>
    <property type="match status" value="1"/>
</dbReference>
<dbReference type="EMBL" id="VUJW01000003">
    <property type="protein sequence ID" value="KAA1427732.1"/>
    <property type="molecule type" value="Genomic_DNA"/>
</dbReference>
<keyword evidence="7" id="KW-1185">Reference proteome</keyword>
<evidence type="ECO:0000256" key="4">
    <source>
        <dbReference type="PROSITE-ProRule" id="PRU00335"/>
    </source>
</evidence>
<proteinExistence type="predicted"/>
<dbReference type="AlphaFoldDB" id="A0A5B1M470"/>
<accession>A0A5B1M470</accession>
<dbReference type="InterPro" id="IPR036271">
    <property type="entry name" value="Tet_transcr_reg_TetR-rel_C_sf"/>
</dbReference>
<dbReference type="SUPFAM" id="SSF48498">
    <property type="entry name" value="Tetracyclin repressor-like, C-terminal domain"/>
    <property type="match status" value="1"/>
</dbReference>
<reference evidence="6 7" key="2">
    <citation type="submission" date="2019-09" db="EMBL/GenBank/DDBJ databases">
        <authorList>
            <person name="Jin C."/>
        </authorList>
    </citation>
    <scope>NUCLEOTIDE SEQUENCE [LARGE SCALE GENOMIC DNA]</scope>
    <source>
        <strain evidence="6 7">BN140041</strain>
    </source>
</reference>
<keyword evidence="3" id="KW-0804">Transcription</keyword>
<feature type="domain" description="HTH tetR-type" evidence="5">
    <location>
        <begin position="22"/>
        <end position="82"/>
    </location>
</feature>
<dbReference type="Gene3D" id="1.10.357.10">
    <property type="entry name" value="Tetracycline Repressor, domain 2"/>
    <property type="match status" value="1"/>
</dbReference>
<dbReference type="PANTHER" id="PTHR47506">
    <property type="entry name" value="TRANSCRIPTIONAL REGULATORY PROTEIN"/>
    <property type="match status" value="1"/>
</dbReference>
<dbReference type="GO" id="GO:0003677">
    <property type="term" value="F:DNA binding"/>
    <property type="evidence" value="ECO:0007669"/>
    <property type="project" value="UniProtKB-UniRule"/>
</dbReference>
<dbReference type="Proteomes" id="UP000324351">
    <property type="component" value="Unassembled WGS sequence"/>
</dbReference>
<dbReference type="PANTHER" id="PTHR47506:SF3">
    <property type="entry name" value="HTH-TYPE TRANSCRIPTIONAL REGULATOR LMRA"/>
    <property type="match status" value="1"/>
</dbReference>
<evidence type="ECO:0000256" key="2">
    <source>
        <dbReference type="ARBA" id="ARBA00023125"/>
    </source>
</evidence>
<keyword evidence="1" id="KW-0805">Transcription regulation</keyword>
<organism evidence="6 7">
    <name type="scientific">Nocardioides antri</name>
    <dbReference type="NCBI Taxonomy" id="2607659"/>
    <lineage>
        <taxon>Bacteria</taxon>
        <taxon>Bacillati</taxon>
        <taxon>Actinomycetota</taxon>
        <taxon>Actinomycetes</taxon>
        <taxon>Propionibacteriales</taxon>
        <taxon>Nocardioidaceae</taxon>
        <taxon>Nocardioides</taxon>
    </lineage>
</organism>
<dbReference type="RefSeq" id="WP_149750117.1">
    <property type="nucleotide sequence ID" value="NZ_VUJW01000003.1"/>
</dbReference>
<dbReference type="Pfam" id="PF21993">
    <property type="entry name" value="TetR_C_13_2"/>
    <property type="match status" value="1"/>
</dbReference>
<keyword evidence="2 4" id="KW-0238">DNA-binding</keyword>
<name>A0A5B1M470_9ACTN</name>
<evidence type="ECO:0000259" key="5">
    <source>
        <dbReference type="PROSITE" id="PS50977"/>
    </source>
</evidence>
<evidence type="ECO:0000256" key="3">
    <source>
        <dbReference type="ARBA" id="ARBA00023163"/>
    </source>
</evidence>
<evidence type="ECO:0000256" key="1">
    <source>
        <dbReference type="ARBA" id="ARBA00023015"/>
    </source>
</evidence>
<dbReference type="InterPro" id="IPR009057">
    <property type="entry name" value="Homeodomain-like_sf"/>
</dbReference>
<dbReference type="SUPFAM" id="SSF46689">
    <property type="entry name" value="Homeodomain-like"/>
    <property type="match status" value="1"/>
</dbReference>
<sequence length="210" mass="21926">MRPGDELIGLLEVIMATSGPECGPRDRLLLSAVTLVRRQGVAGTGLAELLERSRTARGSVYQHFPGGKEELVAASTRLAGDAVAQRIRAEAHHIDPVEIVRAVVDTAIRDLVDHGFEFGCPIAAAASSGPDHAEAVAAAADSFAAWVSGLRDGFASGGMDRSVAEAFASVVVSAVEGAILQARASRSLDPLLHVAEQLSDLARTRPRATD</sequence>
<evidence type="ECO:0000313" key="7">
    <source>
        <dbReference type="Proteomes" id="UP000324351"/>
    </source>
</evidence>
<feature type="DNA-binding region" description="H-T-H motif" evidence="4">
    <location>
        <begin position="45"/>
        <end position="64"/>
    </location>
</feature>
<gene>
    <name evidence="6" type="ORF">F0U47_09875</name>
</gene>
<evidence type="ECO:0000313" key="6">
    <source>
        <dbReference type="EMBL" id="KAA1427732.1"/>
    </source>
</evidence>